<protein>
    <submittedName>
        <fullName evidence="1">Uncharacterized protein</fullName>
    </submittedName>
</protein>
<sequence>MKFITMICVAGILFLSGLITGFQYSQIHWQNIDTYPLAESEEKQPEETFRPEKNQVDLSSDLLERQNQMKEKGAINIFSNIGETLDLFESTS</sequence>
<comment type="caution">
    <text evidence="1">The sequence shown here is derived from an EMBL/GenBank/DDBJ whole genome shotgun (WGS) entry which is preliminary data.</text>
</comment>
<dbReference type="EMBL" id="RBVX01000023">
    <property type="protein sequence ID" value="RSL31534.1"/>
    <property type="molecule type" value="Genomic_DNA"/>
</dbReference>
<accession>A0A3R9WQM2</accession>
<name>A0A3R9WQM2_9BACI</name>
<gene>
    <name evidence="1" type="ORF">D7Z54_20060</name>
</gene>
<proteinExistence type="predicted"/>
<dbReference type="RefSeq" id="WP_125558347.1">
    <property type="nucleotide sequence ID" value="NZ_RBVX01000023.1"/>
</dbReference>
<organism evidence="1 2">
    <name type="scientific">Salibacterium salarium</name>
    <dbReference type="NCBI Taxonomy" id="284579"/>
    <lineage>
        <taxon>Bacteria</taxon>
        <taxon>Bacillati</taxon>
        <taxon>Bacillota</taxon>
        <taxon>Bacilli</taxon>
        <taxon>Bacillales</taxon>
        <taxon>Bacillaceae</taxon>
    </lineage>
</organism>
<dbReference type="OrthoDB" id="2947673at2"/>
<reference evidence="1 2" key="1">
    <citation type="submission" date="2018-10" db="EMBL/GenBank/DDBJ databases">
        <title>Draft genome sequence of Bacillus salarius IM0101, isolated from a hypersaline soil in Inner Mongolia, China.</title>
        <authorList>
            <person name="Yamprayoonswat W."/>
            <person name="Boonvisut S."/>
            <person name="Jumpathong W."/>
            <person name="Sittihan S."/>
            <person name="Ruangsuj P."/>
            <person name="Wanthongcharoen S."/>
            <person name="Thongpramul N."/>
            <person name="Pimmason S."/>
            <person name="Yu B."/>
            <person name="Yasawong M."/>
        </authorList>
    </citation>
    <scope>NUCLEOTIDE SEQUENCE [LARGE SCALE GENOMIC DNA]</scope>
    <source>
        <strain evidence="1 2">IM0101</strain>
    </source>
</reference>
<dbReference type="Proteomes" id="UP000275076">
    <property type="component" value="Unassembled WGS sequence"/>
</dbReference>
<keyword evidence="2" id="KW-1185">Reference proteome</keyword>
<evidence type="ECO:0000313" key="1">
    <source>
        <dbReference type="EMBL" id="RSL31534.1"/>
    </source>
</evidence>
<dbReference type="AlphaFoldDB" id="A0A3R9WQM2"/>
<evidence type="ECO:0000313" key="2">
    <source>
        <dbReference type="Proteomes" id="UP000275076"/>
    </source>
</evidence>